<evidence type="ECO:0000313" key="10">
    <source>
        <dbReference type="EMBL" id="EMF10551.1"/>
    </source>
</evidence>
<keyword evidence="3 8" id="KW-0813">Transport</keyword>
<dbReference type="InterPro" id="IPR011541">
    <property type="entry name" value="Ni/Co_transpt_high_affinity"/>
</dbReference>
<evidence type="ECO:0000256" key="9">
    <source>
        <dbReference type="SAM" id="MobiDB-lite"/>
    </source>
</evidence>
<keyword evidence="6 8" id="KW-1133">Transmembrane helix</keyword>
<feature type="compositionally biased region" description="Acidic residues" evidence="9">
    <location>
        <begin position="374"/>
        <end position="387"/>
    </location>
</feature>
<evidence type="ECO:0000256" key="8">
    <source>
        <dbReference type="RuleBase" id="RU362101"/>
    </source>
</evidence>
<dbReference type="GO" id="GO:0015099">
    <property type="term" value="F:nickel cation transmembrane transporter activity"/>
    <property type="evidence" value="ECO:0007669"/>
    <property type="project" value="UniProtKB-UniRule"/>
</dbReference>
<dbReference type="OrthoDB" id="5197598at2759"/>
<feature type="transmembrane region" description="Helical" evidence="8">
    <location>
        <begin position="35"/>
        <end position="59"/>
    </location>
</feature>
<dbReference type="GeneID" id="27903433"/>
<feature type="transmembrane region" description="Helical" evidence="8">
    <location>
        <begin position="142"/>
        <end position="165"/>
    </location>
</feature>
<dbReference type="PANTHER" id="PTHR31611">
    <property type="entry name" value="HIGH-AFFINITY NICKEL TRANSPORT PROTEIN NIC1"/>
    <property type="match status" value="1"/>
</dbReference>
<feature type="transmembrane region" description="Helical" evidence="8">
    <location>
        <begin position="244"/>
        <end position="264"/>
    </location>
</feature>
<dbReference type="PANTHER" id="PTHR31611:SF0">
    <property type="entry name" value="HIGH-AFFINITY NICKEL TRANSPORT PROTEIN NIC1"/>
    <property type="match status" value="1"/>
</dbReference>
<name>N1QE28_SPHMS</name>
<protein>
    <recommendedName>
        <fullName evidence="8">Nickel/cobalt efflux system</fullName>
    </recommendedName>
</protein>
<dbReference type="AlphaFoldDB" id="N1QE28"/>
<keyword evidence="7 8" id="KW-0472">Membrane</keyword>
<dbReference type="eggNOG" id="ENOG502QUYJ">
    <property type="taxonomic scope" value="Eukaryota"/>
</dbReference>
<dbReference type="STRING" id="692275.N1QE28"/>
<keyword evidence="11" id="KW-1185">Reference proteome</keyword>
<gene>
    <name evidence="10" type="ORF">SEPMUDRAFT_150625</name>
</gene>
<evidence type="ECO:0000256" key="3">
    <source>
        <dbReference type="ARBA" id="ARBA00022448"/>
    </source>
</evidence>
<dbReference type="Proteomes" id="UP000016931">
    <property type="component" value="Unassembled WGS sequence"/>
</dbReference>
<sequence length="439" mass="47563">MDRDVERNALVVKWRKHAAYYHDQIPWIRKLPGNAVAIVLLLVVVQLVVWIAVGIVLHFHTALISTAVLSYTLGLRHALDADHISAIDLMTRRLVASGQKPVTVGTWFSLGHSTIVVITSVVVAASSAAIQKRFDDYSTIGSIIGSSVSAAFLIILGAMNCWILYKLYQQLQRAVASPIGQESLSYSFEGGGCMTTILGQTFKLVDRPWKMYPLGVLFGLGFDTSSEIALLGISSIQAAQGTSIWLILIFPILFTAGMCLLDTFDGAAMMSLYTSARLAKDAIAVLYYQCVLTAVTVAVAISIGVIQLLTMIHNVRPDFDGPFWDGVDIAGDHYDIIGGAICGSFVVFGLMSVLLYKPWRSNVERKRRVAQSAGDEEEEPEEGEGEAQEGNTGHGEVELLDDQQWVDSSAVKVHCHQDTAKDSTVTTTAQAAGASSRPP</sequence>
<dbReference type="RefSeq" id="XP_016758672.1">
    <property type="nucleotide sequence ID" value="XM_016906296.1"/>
</dbReference>
<evidence type="ECO:0000256" key="7">
    <source>
        <dbReference type="ARBA" id="ARBA00023136"/>
    </source>
</evidence>
<feature type="region of interest" description="Disordered" evidence="9">
    <location>
        <begin position="368"/>
        <end position="401"/>
    </location>
</feature>
<dbReference type="OMA" id="NGWVLYK"/>
<dbReference type="Pfam" id="PF03824">
    <property type="entry name" value="NicO"/>
    <property type="match status" value="1"/>
</dbReference>
<keyword evidence="5 8" id="KW-0812">Transmembrane</keyword>
<dbReference type="GO" id="GO:0005886">
    <property type="term" value="C:plasma membrane"/>
    <property type="evidence" value="ECO:0007669"/>
    <property type="project" value="UniProtKB-SubCell"/>
</dbReference>
<comment type="similarity">
    <text evidence="2 8">Belongs to the NiCoT transporter (TC 2.A.52) family.</text>
</comment>
<feature type="transmembrane region" description="Helical" evidence="8">
    <location>
        <begin position="285"/>
        <end position="313"/>
    </location>
</feature>
<evidence type="ECO:0000256" key="5">
    <source>
        <dbReference type="ARBA" id="ARBA00022692"/>
    </source>
</evidence>
<evidence type="ECO:0000256" key="1">
    <source>
        <dbReference type="ARBA" id="ARBA00004127"/>
    </source>
</evidence>
<reference evidence="10 11" key="1">
    <citation type="journal article" date="2012" name="PLoS Pathog.">
        <title>Diverse lifestyles and strategies of plant pathogenesis encoded in the genomes of eighteen Dothideomycetes fungi.</title>
        <authorList>
            <person name="Ohm R.A."/>
            <person name="Feau N."/>
            <person name="Henrissat B."/>
            <person name="Schoch C.L."/>
            <person name="Horwitz B.A."/>
            <person name="Barry K.W."/>
            <person name="Condon B.J."/>
            <person name="Copeland A.C."/>
            <person name="Dhillon B."/>
            <person name="Glaser F."/>
            <person name="Hesse C.N."/>
            <person name="Kosti I."/>
            <person name="LaButti K."/>
            <person name="Lindquist E.A."/>
            <person name="Lucas S."/>
            <person name="Salamov A.A."/>
            <person name="Bradshaw R.E."/>
            <person name="Ciuffetti L."/>
            <person name="Hamelin R.C."/>
            <person name="Kema G.H.J."/>
            <person name="Lawrence C."/>
            <person name="Scott J.A."/>
            <person name="Spatafora J.W."/>
            <person name="Turgeon B.G."/>
            <person name="de Wit P.J.G.M."/>
            <person name="Zhong S."/>
            <person name="Goodwin S.B."/>
            <person name="Grigoriev I.V."/>
        </authorList>
    </citation>
    <scope>NUCLEOTIDE SEQUENCE [LARGE SCALE GENOMIC DNA]</scope>
    <source>
        <strain evidence="10 11">SO2202</strain>
    </source>
</reference>
<feature type="region of interest" description="Disordered" evidence="9">
    <location>
        <begin position="416"/>
        <end position="439"/>
    </location>
</feature>
<dbReference type="EMBL" id="KB456267">
    <property type="protein sequence ID" value="EMF10551.1"/>
    <property type="molecule type" value="Genomic_DNA"/>
</dbReference>
<dbReference type="HOGENOM" id="CLU_036094_0_1_1"/>
<proteinExistence type="inferred from homology"/>
<evidence type="ECO:0000313" key="11">
    <source>
        <dbReference type="Proteomes" id="UP000016931"/>
    </source>
</evidence>
<organism evidence="10 11">
    <name type="scientific">Sphaerulina musiva (strain SO2202)</name>
    <name type="common">Poplar stem canker fungus</name>
    <name type="synonym">Septoria musiva</name>
    <dbReference type="NCBI Taxonomy" id="692275"/>
    <lineage>
        <taxon>Eukaryota</taxon>
        <taxon>Fungi</taxon>
        <taxon>Dikarya</taxon>
        <taxon>Ascomycota</taxon>
        <taxon>Pezizomycotina</taxon>
        <taxon>Dothideomycetes</taxon>
        <taxon>Dothideomycetidae</taxon>
        <taxon>Mycosphaerellales</taxon>
        <taxon>Mycosphaerellaceae</taxon>
        <taxon>Sphaerulina</taxon>
    </lineage>
</organism>
<evidence type="ECO:0000256" key="2">
    <source>
        <dbReference type="ARBA" id="ARBA00010892"/>
    </source>
</evidence>
<comment type="subcellular location">
    <subcellularLocation>
        <location evidence="8">Cell membrane</location>
        <topology evidence="8">Multi-pass membrane protein</topology>
    </subcellularLocation>
    <subcellularLocation>
        <location evidence="1">Endomembrane system</location>
        <topology evidence="1">Multi-pass membrane protein</topology>
    </subcellularLocation>
</comment>
<feature type="transmembrane region" description="Helical" evidence="8">
    <location>
        <begin position="333"/>
        <end position="356"/>
    </location>
</feature>
<feature type="transmembrane region" description="Helical" evidence="8">
    <location>
        <begin position="107"/>
        <end position="130"/>
    </location>
</feature>
<accession>N1QE28</accession>
<dbReference type="GO" id="GO:0012505">
    <property type="term" value="C:endomembrane system"/>
    <property type="evidence" value="ECO:0007669"/>
    <property type="project" value="UniProtKB-SubCell"/>
</dbReference>
<dbReference type="InterPro" id="IPR004688">
    <property type="entry name" value="Ni/Co_transpt"/>
</dbReference>
<evidence type="ECO:0000256" key="6">
    <source>
        <dbReference type="ARBA" id="ARBA00022989"/>
    </source>
</evidence>
<keyword evidence="4" id="KW-0533">Nickel</keyword>
<evidence type="ECO:0000256" key="4">
    <source>
        <dbReference type="ARBA" id="ARBA00022596"/>
    </source>
</evidence>